<accession>A0A6D2L749</accession>
<name>A0A6D2L749_9BRAS</name>
<sequence length="274" mass="31393">MVNQTDNKFTWVIKNFSSLPSEKIYSDPFVIGGCKWNLLAYPKGNKMSSMFRDITVGQHRFDQKTPNWGFTSMIPLDMLHADNGGFLRNGQVKIVAEIDVREVVPEEDTKPLKKIKQEDDAAMIADLLNNKTLQLNENEMEFMRLMFEKHPDVALGFRSKNTILRTAYMNVLLSLTQKLCKPTQELSNSDMSDVVAALAYMADGGFKLDWLEKKLGEVKEKKKKEEACMAQLQEMEEELKPLKKKCLDLEAQMDKKKAELLEARAPLTFHHLNS</sequence>
<evidence type="ECO:0000256" key="1">
    <source>
        <dbReference type="ARBA" id="ARBA00023054"/>
    </source>
</evidence>
<dbReference type="Proteomes" id="UP000467841">
    <property type="component" value="Unassembled WGS sequence"/>
</dbReference>
<feature type="coiled-coil region" evidence="2">
    <location>
        <begin position="215"/>
        <end position="259"/>
    </location>
</feature>
<gene>
    <name evidence="4" type="ORF">MERR_LOCUS47912</name>
</gene>
<protein>
    <recommendedName>
        <fullName evidence="3">MATH domain-containing protein</fullName>
    </recommendedName>
</protein>
<dbReference type="EMBL" id="CACVBM020001829">
    <property type="protein sequence ID" value="CAA7060676.1"/>
    <property type="molecule type" value="Genomic_DNA"/>
</dbReference>
<proteinExistence type="predicted"/>
<dbReference type="InterPro" id="IPR050804">
    <property type="entry name" value="MCC"/>
</dbReference>
<organism evidence="4 5">
    <name type="scientific">Microthlaspi erraticum</name>
    <dbReference type="NCBI Taxonomy" id="1685480"/>
    <lineage>
        <taxon>Eukaryota</taxon>
        <taxon>Viridiplantae</taxon>
        <taxon>Streptophyta</taxon>
        <taxon>Embryophyta</taxon>
        <taxon>Tracheophyta</taxon>
        <taxon>Spermatophyta</taxon>
        <taxon>Magnoliopsida</taxon>
        <taxon>eudicotyledons</taxon>
        <taxon>Gunneridae</taxon>
        <taxon>Pentapetalae</taxon>
        <taxon>rosids</taxon>
        <taxon>malvids</taxon>
        <taxon>Brassicales</taxon>
        <taxon>Brassicaceae</taxon>
        <taxon>Coluteocarpeae</taxon>
        <taxon>Microthlaspi</taxon>
    </lineage>
</organism>
<dbReference type="CDD" id="cd00121">
    <property type="entry name" value="MATH"/>
    <property type="match status" value="1"/>
</dbReference>
<dbReference type="Gene3D" id="2.60.210.10">
    <property type="entry name" value="Apoptosis, Tumor Necrosis Factor Receptor Associated Protein 2, Chain A"/>
    <property type="match status" value="2"/>
</dbReference>
<evidence type="ECO:0000313" key="5">
    <source>
        <dbReference type="Proteomes" id="UP000467841"/>
    </source>
</evidence>
<comment type="caution">
    <text evidence="4">The sequence shown here is derived from an EMBL/GenBank/DDBJ whole genome shotgun (WGS) entry which is preliminary data.</text>
</comment>
<keyword evidence="1 2" id="KW-0175">Coiled coil</keyword>
<reference evidence="4" key="1">
    <citation type="submission" date="2020-01" db="EMBL/GenBank/DDBJ databases">
        <authorList>
            <person name="Mishra B."/>
        </authorList>
    </citation>
    <scope>NUCLEOTIDE SEQUENCE [LARGE SCALE GENOMIC DNA]</scope>
</reference>
<dbReference type="SUPFAM" id="SSF49599">
    <property type="entry name" value="TRAF domain-like"/>
    <property type="match status" value="1"/>
</dbReference>
<dbReference type="Pfam" id="PF22486">
    <property type="entry name" value="MATH_2"/>
    <property type="match status" value="1"/>
</dbReference>
<dbReference type="InterPro" id="IPR008974">
    <property type="entry name" value="TRAF-like"/>
</dbReference>
<dbReference type="AlphaFoldDB" id="A0A6D2L749"/>
<feature type="domain" description="MATH" evidence="3">
    <location>
        <begin position="6"/>
        <end position="45"/>
    </location>
</feature>
<dbReference type="OrthoDB" id="1086155at2759"/>
<dbReference type="PANTHER" id="PTHR46236">
    <property type="entry name" value="TRAF-LIKE SUPERFAMILY PROTEIN"/>
    <property type="match status" value="1"/>
</dbReference>
<dbReference type="PROSITE" id="PS50144">
    <property type="entry name" value="MATH"/>
    <property type="match status" value="1"/>
</dbReference>
<evidence type="ECO:0000313" key="4">
    <source>
        <dbReference type="EMBL" id="CAA7060676.1"/>
    </source>
</evidence>
<keyword evidence="5" id="KW-1185">Reference proteome</keyword>
<evidence type="ECO:0000259" key="3">
    <source>
        <dbReference type="PROSITE" id="PS50144"/>
    </source>
</evidence>
<dbReference type="PANTHER" id="PTHR46236:SF35">
    <property type="entry name" value="MATH DOMAIN-CONTAINING PROTEIN"/>
    <property type="match status" value="1"/>
</dbReference>
<evidence type="ECO:0000256" key="2">
    <source>
        <dbReference type="SAM" id="Coils"/>
    </source>
</evidence>
<dbReference type="InterPro" id="IPR002083">
    <property type="entry name" value="MATH/TRAF_dom"/>
</dbReference>